<dbReference type="AlphaFoldDB" id="A0A0H4KIC5"/>
<dbReference type="KEGG" id="beo:BEH_07990"/>
<keyword evidence="2" id="KW-1185">Reference proteome</keyword>
<reference evidence="2" key="2">
    <citation type="submission" date="2015-06" db="EMBL/GenBank/DDBJ databases">
        <title>Genome Sequence of Bacillus endophyticus and Analysis of its Companion Mechanism in the Ketogulonigenium vulgare-Bacillus strain Consortium.</title>
        <authorList>
            <person name="Jia N."/>
            <person name="Du J."/>
            <person name="Ding M.-Z."/>
            <person name="Gao F."/>
            <person name="Yuan Y.-J."/>
        </authorList>
    </citation>
    <scope>NUCLEOTIDE SEQUENCE [LARGE SCALE GENOMIC DNA]</scope>
    <source>
        <strain evidence="2">Hbe603</strain>
    </source>
</reference>
<dbReference type="Pfam" id="PF13058">
    <property type="entry name" value="DUF3920"/>
    <property type="match status" value="1"/>
</dbReference>
<dbReference type="InterPro" id="IPR025033">
    <property type="entry name" value="DUF3920"/>
</dbReference>
<gene>
    <name evidence="1" type="ORF">BEH_07990</name>
</gene>
<reference evidence="1 2" key="1">
    <citation type="journal article" date="2015" name="PLoS ONE">
        <title>Genome Sequence of Bacillus endophyticus and Analysis of Its Companion Mechanism in the Ketogulonigenium vulgare-Bacillus Strain Consortium.</title>
        <authorList>
            <person name="Jia N."/>
            <person name="Du J."/>
            <person name="Ding M.Z."/>
            <person name="Gao F."/>
            <person name="Yuan Y.J."/>
        </authorList>
    </citation>
    <scope>NUCLEOTIDE SEQUENCE [LARGE SCALE GENOMIC DNA]</scope>
    <source>
        <strain evidence="1 2">Hbe603</strain>
    </source>
</reference>
<proteinExistence type="predicted"/>
<protein>
    <recommendedName>
        <fullName evidence="3">IrrE N-terminal-like domain-containing protein</fullName>
    </recommendedName>
</protein>
<evidence type="ECO:0000313" key="1">
    <source>
        <dbReference type="EMBL" id="AKO92044.1"/>
    </source>
</evidence>
<evidence type="ECO:0000313" key="2">
    <source>
        <dbReference type="Proteomes" id="UP000036202"/>
    </source>
</evidence>
<accession>A0A0H4KIC5</accession>
<dbReference type="Proteomes" id="UP000036202">
    <property type="component" value="Chromosome"/>
</dbReference>
<dbReference type="EMBL" id="CP011974">
    <property type="protein sequence ID" value="AKO92044.1"/>
    <property type="molecule type" value="Genomic_DNA"/>
</dbReference>
<evidence type="ECO:0008006" key="3">
    <source>
        <dbReference type="Google" id="ProtNLM"/>
    </source>
</evidence>
<dbReference type="Gene3D" id="1.10.10.2910">
    <property type="match status" value="1"/>
</dbReference>
<organism evidence="1 2">
    <name type="scientific">Priestia filamentosa</name>
    <dbReference type="NCBI Taxonomy" id="1402861"/>
    <lineage>
        <taxon>Bacteria</taxon>
        <taxon>Bacillati</taxon>
        <taxon>Bacillota</taxon>
        <taxon>Bacilli</taxon>
        <taxon>Bacillales</taxon>
        <taxon>Bacillaceae</taxon>
        <taxon>Priestia</taxon>
    </lineage>
</organism>
<dbReference type="PATRIC" id="fig|135735.6.peg.1637"/>
<sequence>MLIECMNLLHEDYHIDPKKIKVFNNRYLFVIYGLLKEFDIGYIKDAFYSRTKGTYRTGDDNILIFTYDLNGKRHALNTIATFYHELRHYYQHNYKTNKFNLNSATLHMSENGYNTQPHERDANRFASRMMNKHRKKLSELTDTFNWNTTL</sequence>
<name>A0A0H4KIC5_9BACI</name>